<dbReference type="AlphaFoldDB" id="A0A430R7Q0"/>
<dbReference type="EMBL" id="PELM01000122">
    <property type="protein sequence ID" value="RTH03445.1"/>
    <property type="molecule type" value="Genomic_DNA"/>
</dbReference>
<name>A0A430R7Q0_THESC</name>
<evidence type="ECO:0000313" key="3">
    <source>
        <dbReference type="Proteomes" id="UP000288082"/>
    </source>
</evidence>
<feature type="region of interest" description="Disordered" evidence="1">
    <location>
        <begin position="54"/>
        <end position="73"/>
    </location>
</feature>
<proteinExistence type="predicted"/>
<comment type="caution">
    <text evidence="2">The sequence shown here is derived from an EMBL/GenBank/DDBJ whole genome shotgun (WGS) entry which is preliminary data.</text>
</comment>
<evidence type="ECO:0000256" key="1">
    <source>
        <dbReference type="SAM" id="MobiDB-lite"/>
    </source>
</evidence>
<protein>
    <submittedName>
        <fullName evidence="2">Uncharacterized protein</fullName>
    </submittedName>
</protein>
<sequence>MMGLRGLQFNLEEPDTCLRDSIFHRASSYGPHRVLPRWGYFILHPLQEEGFLQKGTPSFRRGENGKPMELSLS</sequence>
<reference evidence="2 3" key="1">
    <citation type="journal article" date="2019" name="Extremophiles">
        <title>Biogeography of thermophiles and predominance of Thermus scotoductus in domestic water heaters.</title>
        <authorList>
            <person name="Wilpiszeski R.L."/>
            <person name="Zhang Z."/>
            <person name="House C.H."/>
        </authorList>
    </citation>
    <scope>NUCLEOTIDE SEQUENCE [LARGE SCALE GENOMIC DNA]</scope>
    <source>
        <strain evidence="2 3">38_S38</strain>
    </source>
</reference>
<dbReference type="Proteomes" id="UP000288082">
    <property type="component" value="Unassembled WGS sequence"/>
</dbReference>
<accession>A0A430R7Q0</accession>
<gene>
    <name evidence="2" type="ORF">CSW50_05035</name>
</gene>
<organism evidence="2 3">
    <name type="scientific">Thermus scotoductus</name>
    <dbReference type="NCBI Taxonomy" id="37636"/>
    <lineage>
        <taxon>Bacteria</taxon>
        <taxon>Thermotogati</taxon>
        <taxon>Deinococcota</taxon>
        <taxon>Deinococci</taxon>
        <taxon>Thermales</taxon>
        <taxon>Thermaceae</taxon>
        <taxon>Thermus</taxon>
    </lineage>
</organism>
<evidence type="ECO:0000313" key="2">
    <source>
        <dbReference type="EMBL" id="RTH03445.1"/>
    </source>
</evidence>